<feature type="region of interest" description="Disordered" evidence="3">
    <location>
        <begin position="396"/>
        <end position="428"/>
    </location>
</feature>
<dbReference type="SUPFAM" id="SSF49562">
    <property type="entry name" value="C2 domain (Calcium/lipid-binding domain, CaLB)"/>
    <property type="match status" value="2"/>
</dbReference>
<sequence length="428" mass="47156">PWLSPRRFLNLRFPPVRGPECGGGSWLGDPASCPPPTVPRWLLVTILGGAAFLLVSCLLCALCCWCRRRRRKKGTKKETVGLATASSATSAHLVQPELDDVALGLEEPRRGRLQVSLEYNFRSQELRVGLKQAADLRALQATGLADPYARIYLRSDPRRVHETKVHRQTLSPVFNESCVFQVPQAELPEALLVIQVLDFHRFSCQPPLGELLIPLGTSDLQHVLEQWYELGPSGGAQQEQNGELCFSLRYVPSTGRLTVVILEARGLQQGLSGGGPAGLGGGAWGRGRAQQLFSPTPDSYVKVQLLLNGKKWKKKKTAVKSSSGSPYFNEAFVFPVPFSQIQDVDLLVSVWGRGRASRARPLGRLLLGGRAAGQQLRHWSDMLAHARRPVAQWHRLRPPEEVARALPRKRGPRPPRPGPGGPVETLPQ</sequence>
<dbReference type="GO" id="GO:0005509">
    <property type="term" value="F:calcium ion binding"/>
    <property type="evidence" value="ECO:0007669"/>
    <property type="project" value="TreeGrafter"/>
</dbReference>
<proteinExistence type="inferred from homology"/>
<dbReference type="GO" id="GO:0000149">
    <property type="term" value="F:SNARE binding"/>
    <property type="evidence" value="ECO:0007669"/>
    <property type="project" value="TreeGrafter"/>
</dbReference>
<feature type="domain" description="C2" evidence="5">
    <location>
        <begin position="240"/>
        <end position="394"/>
    </location>
</feature>
<dbReference type="InterPro" id="IPR035892">
    <property type="entry name" value="C2_domain_sf"/>
</dbReference>
<dbReference type="InterPro" id="IPR001565">
    <property type="entry name" value="Synaptotagmin"/>
</dbReference>
<dbReference type="GO" id="GO:0030672">
    <property type="term" value="C:synaptic vesicle membrane"/>
    <property type="evidence" value="ECO:0007669"/>
    <property type="project" value="TreeGrafter"/>
</dbReference>
<dbReference type="GO" id="GO:0030424">
    <property type="term" value="C:axon"/>
    <property type="evidence" value="ECO:0007669"/>
    <property type="project" value="TreeGrafter"/>
</dbReference>
<dbReference type="Proteomes" id="UP000007648">
    <property type="component" value="Unassembled WGS sequence"/>
</dbReference>
<organism evidence="6 7">
    <name type="scientific">Sarcophilus harrisii</name>
    <name type="common">Tasmanian devil</name>
    <name type="synonym">Sarcophilus laniarius</name>
    <dbReference type="NCBI Taxonomy" id="9305"/>
    <lineage>
        <taxon>Eukaryota</taxon>
        <taxon>Metazoa</taxon>
        <taxon>Chordata</taxon>
        <taxon>Craniata</taxon>
        <taxon>Vertebrata</taxon>
        <taxon>Euteleostomi</taxon>
        <taxon>Mammalia</taxon>
        <taxon>Metatheria</taxon>
        <taxon>Dasyuromorphia</taxon>
        <taxon>Dasyuridae</taxon>
        <taxon>Sarcophilus</taxon>
    </lineage>
</organism>
<dbReference type="GO" id="GO:0031045">
    <property type="term" value="C:dense core granule"/>
    <property type="evidence" value="ECO:0007669"/>
    <property type="project" value="TreeGrafter"/>
</dbReference>
<dbReference type="InParanoid" id="A0A7N4NQ55"/>
<dbReference type="FunCoup" id="A0A7N4NQ55">
    <property type="interactions" value="6"/>
</dbReference>
<dbReference type="GO" id="GO:0005886">
    <property type="term" value="C:plasma membrane"/>
    <property type="evidence" value="ECO:0007669"/>
    <property type="project" value="TreeGrafter"/>
</dbReference>
<dbReference type="Pfam" id="PF00168">
    <property type="entry name" value="C2"/>
    <property type="match status" value="2"/>
</dbReference>
<evidence type="ECO:0000256" key="1">
    <source>
        <dbReference type="ARBA" id="ARBA00006996"/>
    </source>
</evidence>
<dbReference type="GO" id="GO:0001786">
    <property type="term" value="F:phosphatidylserine binding"/>
    <property type="evidence" value="ECO:0007669"/>
    <property type="project" value="TreeGrafter"/>
</dbReference>
<dbReference type="Gene3D" id="2.60.40.150">
    <property type="entry name" value="C2 domain"/>
    <property type="match status" value="2"/>
</dbReference>
<dbReference type="PANTHER" id="PTHR10024">
    <property type="entry name" value="SYNAPTOTAGMIN"/>
    <property type="match status" value="1"/>
</dbReference>
<reference evidence="6" key="3">
    <citation type="submission" date="2025-09" db="UniProtKB">
        <authorList>
            <consortium name="Ensembl"/>
        </authorList>
    </citation>
    <scope>IDENTIFICATION</scope>
</reference>
<evidence type="ECO:0000313" key="6">
    <source>
        <dbReference type="Ensembl" id="ENSSHAP00000026129.1"/>
    </source>
</evidence>
<gene>
    <name evidence="6" type="primary">SYT8</name>
</gene>
<accession>A0A7N4NQ55</accession>
<dbReference type="GO" id="GO:0005544">
    <property type="term" value="F:calcium-dependent phospholipid binding"/>
    <property type="evidence" value="ECO:0007669"/>
    <property type="project" value="TreeGrafter"/>
</dbReference>
<dbReference type="GO" id="GO:0048488">
    <property type="term" value="P:synaptic vesicle endocytosis"/>
    <property type="evidence" value="ECO:0007669"/>
    <property type="project" value="TreeGrafter"/>
</dbReference>
<evidence type="ECO:0000259" key="5">
    <source>
        <dbReference type="PROSITE" id="PS50004"/>
    </source>
</evidence>
<dbReference type="PRINTS" id="PR00399">
    <property type="entry name" value="SYNAPTOTAGMN"/>
</dbReference>
<evidence type="ECO:0000256" key="3">
    <source>
        <dbReference type="SAM" id="MobiDB-lite"/>
    </source>
</evidence>
<keyword evidence="4" id="KW-1133">Transmembrane helix</keyword>
<evidence type="ECO:0000313" key="7">
    <source>
        <dbReference type="Proteomes" id="UP000007648"/>
    </source>
</evidence>
<dbReference type="GO" id="GO:0048791">
    <property type="term" value="P:calcium ion-regulated exocytosis of neurotransmitter"/>
    <property type="evidence" value="ECO:0007669"/>
    <property type="project" value="TreeGrafter"/>
</dbReference>
<dbReference type="AlphaFoldDB" id="A0A7N4NQ55"/>
<evidence type="ECO:0000256" key="2">
    <source>
        <dbReference type="ARBA" id="ARBA00022737"/>
    </source>
</evidence>
<comment type="similarity">
    <text evidence="1">Belongs to the synaptotagmin family.</text>
</comment>
<reference evidence="6" key="2">
    <citation type="submission" date="2025-08" db="UniProtKB">
        <authorList>
            <consortium name="Ensembl"/>
        </authorList>
    </citation>
    <scope>IDENTIFICATION</scope>
</reference>
<feature type="transmembrane region" description="Helical" evidence="4">
    <location>
        <begin position="41"/>
        <end position="66"/>
    </location>
</feature>
<dbReference type="Ensembl" id="ENSSHAT00000043659.1">
    <property type="protein sequence ID" value="ENSSHAP00000026129.1"/>
    <property type="gene ID" value="ENSSHAG00000002984.2"/>
</dbReference>
<feature type="domain" description="C2" evidence="5">
    <location>
        <begin position="109"/>
        <end position="228"/>
    </location>
</feature>
<reference evidence="6 7" key="1">
    <citation type="journal article" date="2011" name="Proc. Natl. Acad. Sci. U.S.A.">
        <title>Genetic diversity and population structure of the endangered marsupial Sarcophilus harrisii (Tasmanian devil).</title>
        <authorList>
            <person name="Miller W."/>
            <person name="Hayes V.M."/>
            <person name="Ratan A."/>
            <person name="Petersen D.C."/>
            <person name="Wittekindt N.E."/>
            <person name="Miller J."/>
            <person name="Walenz B."/>
            <person name="Knight J."/>
            <person name="Qi J."/>
            <person name="Zhao F."/>
            <person name="Wang Q."/>
            <person name="Bedoya-Reina O.C."/>
            <person name="Katiyar N."/>
            <person name="Tomsho L.P."/>
            <person name="Kasson L.M."/>
            <person name="Hardie R.A."/>
            <person name="Woodbridge P."/>
            <person name="Tindall E.A."/>
            <person name="Bertelsen M.F."/>
            <person name="Dixon D."/>
            <person name="Pyecroft S."/>
            <person name="Helgen K.M."/>
            <person name="Lesk A.M."/>
            <person name="Pringle T.H."/>
            <person name="Patterson N."/>
            <person name="Zhang Y."/>
            <person name="Kreiss A."/>
            <person name="Woods G.M."/>
            <person name="Jones M.E."/>
            <person name="Schuster S.C."/>
        </authorList>
    </citation>
    <scope>NUCLEOTIDE SEQUENCE [LARGE SCALE GENOMIC DNA]</scope>
</reference>
<dbReference type="SMART" id="SM00239">
    <property type="entry name" value="C2"/>
    <property type="match status" value="2"/>
</dbReference>
<protein>
    <submittedName>
        <fullName evidence="6">Synaptotagmin 8</fullName>
    </submittedName>
</protein>
<dbReference type="GO" id="GO:0030276">
    <property type="term" value="F:clathrin binding"/>
    <property type="evidence" value="ECO:0007669"/>
    <property type="project" value="TreeGrafter"/>
</dbReference>
<evidence type="ECO:0000256" key="4">
    <source>
        <dbReference type="SAM" id="Phobius"/>
    </source>
</evidence>
<keyword evidence="4" id="KW-0812">Transmembrane</keyword>
<keyword evidence="4" id="KW-0472">Membrane</keyword>
<dbReference type="PANTHER" id="PTHR10024:SF249">
    <property type="entry name" value="SYNAPTOTAGMIN-8"/>
    <property type="match status" value="1"/>
</dbReference>
<name>A0A7N4NQ55_SARHA</name>
<dbReference type="PROSITE" id="PS50004">
    <property type="entry name" value="C2"/>
    <property type="match status" value="2"/>
</dbReference>
<dbReference type="GeneTree" id="ENSGT00940000160892"/>
<keyword evidence="7" id="KW-1185">Reference proteome</keyword>
<dbReference type="FunFam" id="2.60.40.150:FF:000176">
    <property type="entry name" value="Synaptotagmin 8"/>
    <property type="match status" value="1"/>
</dbReference>
<dbReference type="InterPro" id="IPR000008">
    <property type="entry name" value="C2_dom"/>
</dbReference>
<keyword evidence="2" id="KW-0677">Repeat</keyword>